<proteinExistence type="predicted"/>
<keyword evidence="2" id="KW-1185">Reference proteome</keyword>
<reference evidence="1" key="2">
    <citation type="submission" date="2023-05" db="EMBL/GenBank/DDBJ databases">
        <authorList>
            <person name="Schelkunov M.I."/>
        </authorList>
    </citation>
    <scope>NUCLEOTIDE SEQUENCE</scope>
    <source>
        <strain evidence="1">Hsosn_3</strain>
        <tissue evidence="1">Leaf</tissue>
    </source>
</reference>
<evidence type="ECO:0000313" key="2">
    <source>
        <dbReference type="Proteomes" id="UP001237642"/>
    </source>
</evidence>
<comment type="caution">
    <text evidence="1">The sequence shown here is derived from an EMBL/GenBank/DDBJ whole genome shotgun (WGS) entry which is preliminary data.</text>
</comment>
<evidence type="ECO:0000313" key="1">
    <source>
        <dbReference type="EMBL" id="KAK1379785.1"/>
    </source>
</evidence>
<sequence length="218" mass="24473">MHVESKCMLFNLKGWETINTVITVECTLLFYSFRGQEAGDSSPRHIWTRIIVFLHSISKFKYEAESSYTSIDGPNDEGDEGQSEIIVDDGLIKIGSAQEDSVGSIKDELTLKVTSQALRDNSHHGIELLSQFNIGEISVSTPTTSHNASTVHSVLPKSHQDRLQRSQTKKITQIRKEKDLKFHSFGGIEGVADALSSDLVNGLYDKDDIHQRKMKKYF</sequence>
<dbReference type="AlphaFoldDB" id="A0AAD8MKR5"/>
<protein>
    <submittedName>
        <fullName evidence="1">Uncharacterized protein</fullName>
    </submittedName>
</protein>
<dbReference type="Proteomes" id="UP001237642">
    <property type="component" value="Unassembled WGS sequence"/>
</dbReference>
<name>A0AAD8MKR5_9APIA</name>
<reference evidence="1" key="1">
    <citation type="submission" date="2023-02" db="EMBL/GenBank/DDBJ databases">
        <title>Genome of toxic invasive species Heracleum sosnowskyi carries increased number of genes despite the absence of recent whole-genome duplications.</title>
        <authorList>
            <person name="Schelkunov M."/>
            <person name="Shtratnikova V."/>
            <person name="Makarenko M."/>
            <person name="Klepikova A."/>
            <person name="Omelchenko D."/>
            <person name="Novikova G."/>
            <person name="Obukhova E."/>
            <person name="Bogdanov V."/>
            <person name="Penin A."/>
            <person name="Logacheva M."/>
        </authorList>
    </citation>
    <scope>NUCLEOTIDE SEQUENCE</scope>
    <source>
        <strain evidence="1">Hsosn_3</strain>
        <tissue evidence="1">Leaf</tissue>
    </source>
</reference>
<organism evidence="1 2">
    <name type="scientific">Heracleum sosnowskyi</name>
    <dbReference type="NCBI Taxonomy" id="360622"/>
    <lineage>
        <taxon>Eukaryota</taxon>
        <taxon>Viridiplantae</taxon>
        <taxon>Streptophyta</taxon>
        <taxon>Embryophyta</taxon>
        <taxon>Tracheophyta</taxon>
        <taxon>Spermatophyta</taxon>
        <taxon>Magnoliopsida</taxon>
        <taxon>eudicotyledons</taxon>
        <taxon>Gunneridae</taxon>
        <taxon>Pentapetalae</taxon>
        <taxon>asterids</taxon>
        <taxon>campanulids</taxon>
        <taxon>Apiales</taxon>
        <taxon>Apiaceae</taxon>
        <taxon>Apioideae</taxon>
        <taxon>apioid superclade</taxon>
        <taxon>Tordylieae</taxon>
        <taxon>Tordyliinae</taxon>
        <taxon>Heracleum</taxon>
    </lineage>
</organism>
<accession>A0AAD8MKR5</accession>
<gene>
    <name evidence="1" type="ORF">POM88_026529</name>
</gene>
<dbReference type="EMBL" id="JAUIZM010000006">
    <property type="protein sequence ID" value="KAK1379785.1"/>
    <property type="molecule type" value="Genomic_DNA"/>
</dbReference>